<feature type="transmembrane region" description="Helical" evidence="1">
    <location>
        <begin position="64"/>
        <end position="84"/>
    </location>
</feature>
<protein>
    <recommendedName>
        <fullName evidence="4">DUF1772 domain-containing protein</fullName>
    </recommendedName>
</protein>
<keyword evidence="3" id="KW-1185">Reference proteome</keyword>
<accession>A0ABP9KHJ2</accession>
<evidence type="ECO:0000256" key="1">
    <source>
        <dbReference type="SAM" id="Phobius"/>
    </source>
</evidence>
<dbReference type="EMBL" id="BAABJM010000003">
    <property type="protein sequence ID" value="GAA5057353.1"/>
    <property type="molecule type" value="Genomic_DNA"/>
</dbReference>
<keyword evidence="1" id="KW-0472">Membrane</keyword>
<keyword evidence="1" id="KW-0812">Transmembrane</keyword>
<name>A0ABP9KHJ2_9NOCA</name>
<sequence>MNTPHARTSPRWSAAWGVGAGFLIALFAFIPGAFHLQHVMDVPPINPTPAHIRSKPPEVATSYWISWGIALGVLLAPTLILAVIPRTRRVAIGYLLAAAIIGGGFTAAVISFELGGFSPD</sequence>
<gene>
    <name evidence="2" type="ORF">GCM10023318_35600</name>
</gene>
<feature type="transmembrane region" description="Helical" evidence="1">
    <location>
        <begin position="91"/>
        <end position="112"/>
    </location>
</feature>
<feature type="transmembrane region" description="Helical" evidence="1">
    <location>
        <begin position="12"/>
        <end position="34"/>
    </location>
</feature>
<dbReference type="Proteomes" id="UP001500603">
    <property type="component" value="Unassembled WGS sequence"/>
</dbReference>
<organism evidence="2 3">
    <name type="scientific">Nocardia callitridis</name>
    <dbReference type="NCBI Taxonomy" id="648753"/>
    <lineage>
        <taxon>Bacteria</taxon>
        <taxon>Bacillati</taxon>
        <taxon>Actinomycetota</taxon>
        <taxon>Actinomycetes</taxon>
        <taxon>Mycobacteriales</taxon>
        <taxon>Nocardiaceae</taxon>
        <taxon>Nocardia</taxon>
    </lineage>
</organism>
<evidence type="ECO:0000313" key="2">
    <source>
        <dbReference type="EMBL" id="GAA5057353.1"/>
    </source>
</evidence>
<reference evidence="3" key="1">
    <citation type="journal article" date="2019" name="Int. J. Syst. Evol. Microbiol.">
        <title>The Global Catalogue of Microorganisms (GCM) 10K type strain sequencing project: providing services to taxonomists for standard genome sequencing and annotation.</title>
        <authorList>
            <consortium name="The Broad Institute Genomics Platform"/>
            <consortium name="The Broad Institute Genome Sequencing Center for Infectious Disease"/>
            <person name="Wu L."/>
            <person name="Ma J."/>
        </authorList>
    </citation>
    <scope>NUCLEOTIDE SEQUENCE [LARGE SCALE GENOMIC DNA]</scope>
    <source>
        <strain evidence="3">JCM 18298</strain>
    </source>
</reference>
<evidence type="ECO:0000313" key="3">
    <source>
        <dbReference type="Proteomes" id="UP001500603"/>
    </source>
</evidence>
<comment type="caution">
    <text evidence="2">The sequence shown here is derived from an EMBL/GenBank/DDBJ whole genome shotgun (WGS) entry which is preliminary data.</text>
</comment>
<keyword evidence="1" id="KW-1133">Transmembrane helix</keyword>
<evidence type="ECO:0008006" key="4">
    <source>
        <dbReference type="Google" id="ProtNLM"/>
    </source>
</evidence>
<proteinExistence type="predicted"/>